<dbReference type="Gene3D" id="3.40.50.720">
    <property type="entry name" value="NAD(P)-binding Rossmann-like Domain"/>
    <property type="match status" value="1"/>
</dbReference>
<evidence type="ECO:0008006" key="4">
    <source>
        <dbReference type="Google" id="ProtNLM"/>
    </source>
</evidence>
<organism evidence="2 3">
    <name type="scientific">Gnathostoma spinigerum</name>
    <dbReference type="NCBI Taxonomy" id="75299"/>
    <lineage>
        <taxon>Eukaryota</taxon>
        <taxon>Metazoa</taxon>
        <taxon>Ecdysozoa</taxon>
        <taxon>Nematoda</taxon>
        <taxon>Chromadorea</taxon>
        <taxon>Rhabditida</taxon>
        <taxon>Spirurina</taxon>
        <taxon>Gnathostomatomorpha</taxon>
        <taxon>Gnathostomatoidea</taxon>
        <taxon>Gnathostomatidae</taxon>
        <taxon>Gnathostoma</taxon>
    </lineage>
</organism>
<evidence type="ECO:0000256" key="1">
    <source>
        <dbReference type="ARBA" id="ARBA00023002"/>
    </source>
</evidence>
<dbReference type="AlphaFoldDB" id="A0ABD6EBR5"/>
<keyword evidence="1" id="KW-0560">Oxidoreductase</keyword>
<accession>A0ABD6EBR5</accession>
<protein>
    <recommendedName>
        <fullName evidence="4">Retinol dehydrogenase 14</fullName>
    </recommendedName>
</protein>
<evidence type="ECO:0000313" key="2">
    <source>
        <dbReference type="EMBL" id="MFH4977480.1"/>
    </source>
</evidence>
<sequence length="287" mass="32159">MACDSGIGYRRTILITGSTDGIGRQTAAELASRQKENFVIVHGRSAEKCRAAIEYIVKKSGLSNQENIDYAVADFSDLKQVVKLAADVQSRFPSLNTVICNAGVLEPRRVESLNGLEMTFQVNHVANFILVRKLLDTLKKNKPSRIILVSSICYDWHSLDWNDMQLKKGYEKYVQYSRSKLMLHMFGLRLARIVEGSGVTCNILEPGVIETKLLRNGGYSGAPVEQGSKASVFLAESPSVENTNGGYFDHNGSKIQFLSKDSTDVKQQERLWEETEKLCEKFSIFFE</sequence>
<proteinExistence type="predicted"/>
<dbReference type="PRINTS" id="PR00081">
    <property type="entry name" value="GDHRDH"/>
</dbReference>
<dbReference type="PANTHER" id="PTHR43157">
    <property type="entry name" value="PHOSPHATIDYLINOSITOL-GLYCAN BIOSYNTHESIS CLASS F PROTEIN-RELATED"/>
    <property type="match status" value="1"/>
</dbReference>
<name>A0ABD6EBR5_9BILA</name>
<dbReference type="SUPFAM" id="SSF51735">
    <property type="entry name" value="NAD(P)-binding Rossmann-fold domains"/>
    <property type="match status" value="1"/>
</dbReference>
<gene>
    <name evidence="2" type="ORF">AB6A40_004189</name>
</gene>
<evidence type="ECO:0000313" key="3">
    <source>
        <dbReference type="Proteomes" id="UP001608902"/>
    </source>
</evidence>
<dbReference type="InterPro" id="IPR036291">
    <property type="entry name" value="NAD(P)-bd_dom_sf"/>
</dbReference>
<dbReference type="GO" id="GO:0016491">
    <property type="term" value="F:oxidoreductase activity"/>
    <property type="evidence" value="ECO:0007669"/>
    <property type="project" value="UniProtKB-KW"/>
</dbReference>
<comment type="caution">
    <text evidence="2">The sequence shown here is derived from an EMBL/GenBank/DDBJ whole genome shotgun (WGS) entry which is preliminary data.</text>
</comment>
<keyword evidence="3" id="KW-1185">Reference proteome</keyword>
<reference evidence="2 3" key="1">
    <citation type="submission" date="2024-08" db="EMBL/GenBank/DDBJ databases">
        <title>Gnathostoma spinigerum genome.</title>
        <authorList>
            <person name="Gonzalez-Bertolin B."/>
            <person name="Monzon S."/>
            <person name="Zaballos A."/>
            <person name="Jimenez P."/>
            <person name="Dekumyoy P."/>
            <person name="Varona S."/>
            <person name="Cuesta I."/>
            <person name="Sumanam S."/>
            <person name="Adisakwattana P."/>
            <person name="Gasser R.B."/>
            <person name="Hernandez-Gonzalez A."/>
            <person name="Young N.D."/>
            <person name="Perteguer M.J."/>
        </authorList>
    </citation>
    <scope>NUCLEOTIDE SEQUENCE [LARGE SCALE GENOMIC DNA]</scope>
    <source>
        <strain evidence="2">AL3</strain>
        <tissue evidence="2">Liver</tissue>
    </source>
</reference>
<dbReference type="PANTHER" id="PTHR43157:SF31">
    <property type="entry name" value="PHOSPHATIDYLINOSITOL-GLYCAN BIOSYNTHESIS CLASS F PROTEIN"/>
    <property type="match status" value="1"/>
</dbReference>
<dbReference type="EMBL" id="JBGFUD010002332">
    <property type="protein sequence ID" value="MFH4977480.1"/>
    <property type="molecule type" value="Genomic_DNA"/>
</dbReference>
<dbReference type="Proteomes" id="UP001608902">
    <property type="component" value="Unassembled WGS sequence"/>
</dbReference>
<dbReference type="Pfam" id="PF00106">
    <property type="entry name" value="adh_short"/>
    <property type="match status" value="1"/>
</dbReference>
<dbReference type="InterPro" id="IPR002347">
    <property type="entry name" value="SDR_fam"/>
</dbReference>